<protein>
    <recommendedName>
        <fullName evidence="12">Proton extrusion protein PcxA</fullName>
    </recommendedName>
</protein>
<dbReference type="GO" id="GO:1902600">
    <property type="term" value="P:proton transmembrane transport"/>
    <property type="evidence" value="ECO:0007669"/>
    <property type="project" value="UniProtKB-KW"/>
</dbReference>
<keyword evidence="3" id="KW-0812">Transmembrane</keyword>
<evidence type="ECO:0000256" key="8">
    <source>
        <dbReference type="ARBA" id="ARBA00043980"/>
    </source>
</evidence>
<dbReference type="InterPro" id="IPR004282">
    <property type="entry name" value="CemA"/>
</dbReference>
<dbReference type="PANTHER" id="PTHR33650">
    <property type="entry name" value="CHLOROPLAST ENVELOPE MEMBRANE PROTEIN-RELATED"/>
    <property type="match status" value="1"/>
</dbReference>
<dbReference type="AlphaFoldDB" id="A0AAW1S1I7"/>
<organism evidence="10 11">
    <name type="scientific">Elliptochloris bilobata</name>
    <dbReference type="NCBI Taxonomy" id="381761"/>
    <lineage>
        <taxon>Eukaryota</taxon>
        <taxon>Viridiplantae</taxon>
        <taxon>Chlorophyta</taxon>
        <taxon>core chlorophytes</taxon>
        <taxon>Trebouxiophyceae</taxon>
        <taxon>Trebouxiophyceae incertae sedis</taxon>
        <taxon>Elliptochloris clade</taxon>
        <taxon>Elliptochloris</taxon>
    </lineage>
</organism>
<feature type="region of interest" description="Disordered" evidence="9">
    <location>
        <begin position="1"/>
        <end position="31"/>
    </location>
</feature>
<evidence type="ECO:0000256" key="6">
    <source>
        <dbReference type="ARBA" id="ARBA00023065"/>
    </source>
</evidence>
<comment type="subcellular location">
    <subcellularLocation>
        <location evidence="1">Membrane</location>
        <topology evidence="1">Multi-pass membrane protein</topology>
    </subcellularLocation>
</comment>
<reference evidence="10 11" key="1">
    <citation type="journal article" date="2024" name="Nat. Commun.">
        <title>Phylogenomics reveals the evolutionary origins of lichenization in chlorophyte algae.</title>
        <authorList>
            <person name="Puginier C."/>
            <person name="Libourel C."/>
            <person name="Otte J."/>
            <person name="Skaloud P."/>
            <person name="Haon M."/>
            <person name="Grisel S."/>
            <person name="Petersen M."/>
            <person name="Berrin J.G."/>
            <person name="Delaux P.M."/>
            <person name="Dal Grande F."/>
            <person name="Keller J."/>
        </authorList>
    </citation>
    <scope>NUCLEOTIDE SEQUENCE [LARGE SCALE GENOMIC DNA]</scope>
    <source>
        <strain evidence="10 11">SAG 245.80</strain>
    </source>
</reference>
<evidence type="ECO:0000256" key="2">
    <source>
        <dbReference type="ARBA" id="ARBA00022448"/>
    </source>
</evidence>
<dbReference type="GO" id="GO:0016020">
    <property type="term" value="C:membrane"/>
    <property type="evidence" value="ECO:0007669"/>
    <property type="project" value="UniProtKB-SubCell"/>
</dbReference>
<gene>
    <name evidence="10" type="ORF">WJX81_004861</name>
</gene>
<sequence>MPARPALANGEPVEPLPPARQAGEWDDWGDWGADEDWGAHPGVTLPGRQLTEAEARRRRLARRERRRKGPRDEYLRPMVDVTGIKYRLGLDTADTEARIREEFEENQLDSRAAVRFAGVLVTVPLLVGLVVSRLLAEPFFEVAQRYNPEVFALTDRKKVEGAKEVHKHELRLRMDAALGRAPALTEPVLQAELRREAVRLAEEFREANKAALLNLLSDSTAALTLFAMLLRNTEGRTALFSTFGRVLSGLSDTAKAFLIIAGTDILLGYHSEEGWTAAIHLITGHYGYEVEEGPIYAFVAIVPVTMDAFFKLWIFRGLNRLNPASAVTLKNMDRH</sequence>
<dbReference type="EMBL" id="JALJOU010000016">
    <property type="protein sequence ID" value="KAK9839481.1"/>
    <property type="molecule type" value="Genomic_DNA"/>
</dbReference>
<evidence type="ECO:0000313" key="11">
    <source>
        <dbReference type="Proteomes" id="UP001445335"/>
    </source>
</evidence>
<proteinExistence type="inferred from homology"/>
<evidence type="ECO:0000256" key="3">
    <source>
        <dbReference type="ARBA" id="ARBA00022692"/>
    </source>
</evidence>
<dbReference type="PANTHER" id="PTHR33650:SF1">
    <property type="entry name" value="CHLOROPLAST ENVELOPE MEMBRANE PROTEIN"/>
    <property type="match status" value="1"/>
</dbReference>
<evidence type="ECO:0000256" key="4">
    <source>
        <dbReference type="ARBA" id="ARBA00022781"/>
    </source>
</evidence>
<evidence type="ECO:0000256" key="5">
    <source>
        <dbReference type="ARBA" id="ARBA00022989"/>
    </source>
</evidence>
<evidence type="ECO:0000256" key="9">
    <source>
        <dbReference type="SAM" id="MobiDB-lite"/>
    </source>
</evidence>
<dbReference type="Pfam" id="PF03040">
    <property type="entry name" value="CemA"/>
    <property type="match status" value="1"/>
</dbReference>
<evidence type="ECO:0000256" key="7">
    <source>
        <dbReference type="ARBA" id="ARBA00023136"/>
    </source>
</evidence>
<evidence type="ECO:0008006" key="12">
    <source>
        <dbReference type="Google" id="ProtNLM"/>
    </source>
</evidence>
<keyword evidence="7" id="KW-0472">Membrane</keyword>
<comment type="similarity">
    <text evidence="8">Belongs to the CemA family.</text>
</comment>
<keyword evidence="11" id="KW-1185">Reference proteome</keyword>
<comment type="caution">
    <text evidence="10">The sequence shown here is derived from an EMBL/GenBank/DDBJ whole genome shotgun (WGS) entry which is preliminary data.</text>
</comment>
<dbReference type="Proteomes" id="UP001445335">
    <property type="component" value="Unassembled WGS sequence"/>
</dbReference>
<evidence type="ECO:0000313" key="10">
    <source>
        <dbReference type="EMBL" id="KAK9839481.1"/>
    </source>
</evidence>
<accession>A0AAW1S1I7</accession>
<keyword evidence="6" id="KW-0406">Ion transport</keyword>
<evidence type="ECO:0000256" key="1">
    <source>
        <dbReference type="ARBA" id="ARBA00004141"/>
    </source>
</evidence>
<name>A0AAW1S1I7_9CHLO</name>
<keyword evidence="5" id="KW-1133">Transmembrane helix</keyword>
<keyword evidence="4" id="KW-0375">Hydrogen ion transport</keyword>
<keyword evidence="2" id="KW-0813">Transport</keyword>